<name>A0A378VME9_NEILA</name>
<dbReference type="Proteomes" id="UP000254193">
    <property type="component" value="Unassembled WGS sequence"/>
</dbReference>
<reference evidence="1 2" key="1">
    <citation type="submission" date="2018-06" db="EMBL/GenBank/DDBJ databases">
        <authorList>
            <consortium name="Pathogen Informatics"/>
            <person name="Doyle S."/>
        </authorList>
    </citation>
    <scope>NUCLEOTIDE SEQUENCE [LARGE SCALE GENOMIC DNA]</scope>
    <source>
        <strain evidence="1 2">NCTC10616</strain>
    </source>
</reference>
<organism evidence="1 2">
    <name type="scientific">Neisseria lactamica</name>
    <dbReference type="NCBI Taxonomy" id="486"/>
    <lineage>
        <taxon>Bacteria</taxon>
        <taxon>Pseudomonadati</taxon>
        <taxon>Pseudomonadota</taxon>
        <taxon>Betaproteobacteria</taxon>
        <taxon>Neisseriales</taxon>
        <taxon>Neisseriaceae</taxon>
        <taxon>Neisseria</taxon>
    </lineage>
</organism>
<protein>
    <submittedName>
        <fullName evidence="1">Uncharacterized protein</fullName>
    </submittedName>
</protein>
<gene>
    <name evidence="1" type="ORF">NCTC10616_01078</name>
</gene>
<dbReference type="AlphaFoldDB" id="A0A378VME9"/>
<keyword evidence="2" id="KW-1185">Reference proteome</keyword>
<dbReference type="EMBL" id="UGRO01000002">
    <property type="protein sequence ID" value="SUA17412.1"/>
    <property type="molecule type" value="Genomic_DNA"/>
</dbReference>
<sequence length="104" mass="11953">MQLFCNTRRGAPAYPPSSRICRHQSRNILNYIGLHEIPFAGNGAAKPFYRIYHSTGGKTFHSNLFSHLHTVAIPYFVVHNYAKFSNEFSTWFVVMVDNGRFTLI</sequence>
<proteinExistence type="predicted"/>
<evidence type="ECO:0000313" key="2">
    <source>
        <dbReference type="Proteomes" id="UP000254193"/>
    </source>
</evidence>
<accession>A0A378VME9</accession>
<evidence type="ECO:0000313" key="1">
    <source>
        <dbReference type="EMBL" id="SUA17412.1"/>
    </source>
</evidence>